<feature type="transmembrane region" description="Helical" evidence="2">
    <location>
        <begin position="24"/>
        <end position="50"/>
    </location>
</feature>
<dbReference type="OrthoDB" id="6247020at2759"/>
<keyword evidence="2" id="KW-0472">Membrane</keyword>
<evidence type="ECO:0000313" key="4">
    <source>
        <dbReference type="Proteomes" id="UP000076420"/>
    </source>
</evidence>
<keyword evidence="2" id="KW-0812">Transmembrane</keyword>
<evidence type="ECO:0000256" key="2">
    <source>
        <dbReference type="SAM" id="Phobius"/>
    </source>
</evidence>
<feature type="compositionally biased region" description="Low complexity" evidence="1">
    <location>
        <begin position="149"/>
        <end position="163"/>
    </location>
</feature>
<accession>A0A2C9K8R6</accession>
<dbReference type="Proteomes" id="UP000076420">
    <property type="component" value="Unassembled WGS sequence"/>
</dbReference>
<dbReference type="AlphaFoldDB" id="A0A2C9K8R6"/>
<evidence type="ECO:0000256" key="1">
    <source>
        <dbReference type="SAM" id="MobiDB-lite"/>
    </source>
</evidence>
<dbReference type="EnsemblMetazoa" id="BGLB016574-RA">
    <property type="protein sequence ID" value="BGLB016574-PA"/>
    <property type="gene ID" value="BGLB016574"/>
</dbReference>
<reference evidence="3" key="1">
    <citation type="submission" date="2020-05" db="UniProtKB">
        <authorList>
            <consortium name="EnsemblMetazoa"/>
        </authorList>
    </citation>
    <scope>IDENTIFICATION</scope>
    <source>
        <strain evidence="3">BB02</strain>
    </source>
</reference>
<evidence type="ECO:0000313" key="3">
    <source>
        <dbReference type="EnsemblMetazoa" id="BGLB016574-PA"/>
    </source>
</evidence>
<dbReference type="VEuPathDB" id="VectorBase:BGLAX_042780"/>
<feature type="compositionally biased region" description="Polar residues" evidence="1">
    <location>
        <begin position="116"/>
        <end position="125"/>
    </location>
</feature>
<name>A0A2C9K8R6_BIOGL</name>
<sequence>MDRGTTAGTPGYHSGERQASVSTYITSLVLLVGVFGGLVIVVTVILVCTYCQGKRKPDRSTSSRENVSDNTLRALQRYETINSDIFSDPSSYSFDVPQTPRKTVDFRLPDRVSEQEGATETTNFRSDFPKDEFGDQHSTFYTQVDETETTSAQGTAATSSKTSQNGGNAGSGSRRVSFQLDNLMRSSSNVEFKVRRMGVNEFGPSRSSVMATGSLRQLSVIHN</sequence>
<protein>
    <submittedName>
        <fullName evidence="3">Uncharacterized protein</fullName>
    </submittedName>
</protein>
<feature type="compositionally biased region" description="Basic and acidic residues" evidence="1">
    <location>
        <begin position="105"/>
        <end position="114"/>
    </location>
</feature>
<proteinExistence type="predicted"/>
<gene>
    <name evidence="3" type="primary">106059560</name>
</gene>
<organism evidence="3 4">
    <name type="scientific">Biomphalaria glabrata</name>
    <name type="common">Bloodfluke planorb</name>
    <name type="synonym">Freshwater snail</name>
    <dbReference type="NCBI Taxonomy" id="6526"/>
    <lineage>
        <taxon>Eukaryota</taxon>
        <taxon>Metazoa</taxon>
        <taxon>Spiralia</taxon>
        <taxon>Lophotrochozoa</taxon>
        <taxon>Mollusca</taxon>
        <taxon>Gastropoda</taxon>
        <taxon>Heterobranchia</taxon>
        <taxon>Euthyneura</taxon>
        <taxon>Panpulmonata</taxon>
        <taxon>Hygrophila</taxon>
        <taxon>Lymnaeoidea</taxon>
        <taxon>Planorbidae</taxon>
        <taxon>Biomphalaria</taxon>
    </lineage>
</organism>
<keyword evidence="2" id="KW-1133">Transmembrane helix</keyword>
<dbReference type="KEGG" id="bgt:106059560"/>
<feature type="region of interest" description="Disordered" evidence="1">
    <location>
        <begin position="105"/>
        <end position="174"/>
    </location>
</feature>
<dbReference type="VEuPathDB" id="VectorBase:BGLB016574"/>